<comment type="pathway">
    <text evidence="3">Amino-acid biosynthesis; L-lysine biosynthesis via DAP pathway; LL-2,6-diaminopimelate from (S)-tetrahydrodipicolinate (succinylase route): step 3/3.</text>
</comment>
<comment type="similarity">
    <text evidence="4">Belongs to the peptidase M20A family.</text>
</comment>
<dbReference type="InterPro" id="IPR011650">
    <property type="entry name" value="Peptidase_M20_dimer"/>
</dbReference>
<dbReference type="PANTHER" id="PTHR43808">
    <property type="entry name" value="ACETYLORNITHINE DEACETYLASE"/>
    <property type="match status" value="1"/>
</dbReference>
<name>A0A543ARH8_9ACTN</name>
<evidence type="ECO:0000256" key="10">
    <source>
        <dbReference type="ARBA" id="ARBA00023285"/>
    </source>
</evidence>
<evidence type="ECO:0000256" key="3">
    <source>
        <dbReference type="ARBA" id="ARBA00005130"/>
    </source>
</evidence>
<dbReference type="Proteomes" id="UP000317043">
    <property type="component" value="Unassembled WGS sequence"/>
</dbReference>
<dbReference type="PROSITE" id="PS00758">
    <property type="entry name" value="ARGE_DAPE_CPG2_1"/>
    <property type="match status" value="1"/>
</dbReference>
<evidence type="ECO:0000256" key="8">
    <source>
        <dbReference type="ARBA" id="ARBA00022801"/>
    </source>
</evidence>
<proteinExistence type="inferred from homology"/>
<evidence type="ECO:0000256" key="9">
    <source>
        <dbReference type="ARBA" id="ARBA00022833"/>
    </source>
</evidence>
<dbReference type="InterPro" id="IPR050072">
    <property type="entry name" value="Peptidase_M20A"/>
</dbReference>
<dbReference type="InterPro" id="IPR010182">
    <property type="entry name" value="ArgE/DapE"/>
</dbReference>
<accession>A0A543ARH8</accession>
<dbReference type="GO" id="GO:0009014">
    <property type="term" value="F:succinyl-diaminopimelate desuccinylase activity"/>
    <property type="evidence" value="ECO:0007669"/>
    <property type="project" value="UniProtKB-EC"/>
</dbReference>
<keyword evidence="8" id="KW-0378">Hydrolase</keyword>
<evidence type="ECO:0000256" key="5">
    <source>
        <dbReference type="ARBA" id="ARBA00011921"/>
    </source>
</evidence>
<gene>
    <name evidence="13" type="ORF">FB566_0677</name>
</gene>
<dbReference type="PANTHER" id="PTHR43808:SF25">
    <property type="entry name" value="PEPTIDASE M20 DIMERISATION DOMAIN-CONTAINING PROTEIN"/>
    <property type="match status" value="1"/>
</dbReference>
<dbReference type="Gene3D" id="3.40.630.10">
    <property type="entry name" value="Zn peptidases"/>
    <property type="match status" value="1"/>
</dbReference>
<dbReference type="AlphaFoldDB" id="A0A543ARH8"/>
<dbReference type="InParanoid" id="A0A543ARH8"/>
<evidence type="ECO:0000256" key="1">
    <source>
        <dbReference type="ARBA" id="ARBA00001941"/>
    </source>
</evidence>
<dbReference type="InterPro" id="IPR002933">
    <property type="entry name" value="Peptidase_M20"/>
</dbReference>
<evidence type="ECO:0000256" key="4">
    <source>
        <dbReference type="ARBA" id="ARBA00006247"/>
    </source>
</evidence>
<reference evidence="13 14" key="1">
    <citation type="submission" date="2019-06" db="EMBL/GenBank/DDBJ databases">
        <title>Sequencing the genomes of 1000 actinobacteria strains.</title>
        <authorList>
            <person name="Klenk H.-P."/>
        </authorList>
    </citation>
    <scope>NUCLEOTIDE SEQUENCE [LARGE SCALE GENOMIC DNA]</scope>
    <source>
        <strain evidence="13 14">DSM 45928</strain>
    </source>
</reference>
<keyword evidence="7" id="KW-0479">Metal-binding</keyword>
<comment type="cofactor">
    <cofactor evidence="2">
        <name>Zn(2+)</name>
        <dbReference type="ChEBI" id="CHEBI:29105"/>
    </cofactor>
</comment>
<dbReference type="Pfam" id="PF07687">
    <property type="entry name" value="M20_dimer"/>
    <property type="match status" value="1"/>
</dbReference>
<evidence type="ECO:0000256" key="11">
    <source>
        <dbReference type="ARBA" id="ARBA00051301"/>
    </source>
</evidence>
<sequence length="440" mass="46961">MPRFSLAWPRKRCHIETMSTRDEILASLEADVEVMTELLVKLVRIPSTGGDTAEVAIQAELAHWLRSEGFEVDHWRLPLEQLSADPDYPGAEVERSEGWGLVGRLPGTGRGRSLMFNAHVDVVPPGDAADWGSGGPFGGMVVDGAVHGRGACDMKGGLVSALFAARALARSGVRLAGDLMVACVIGEEDGGLGTFGTLRRGWRADACVIPEPTGLDLVPANGGALTFRLTVPGKASHASRRGAGVSAVERFWPVFQALRDLEKRRNADVDPVMSRWDIAYPIEIGTVHAGDWVSTVPAVLVAEGRLGVALDESIAGARRALEAEIAEVCRRDPWLRDNPVHVTWWGGQFASGRINGDTSILDRLRANHTEQTGLTPDVWGAPYGSDLRLMTGLAAVPTVHYGPGDITLAHSQRESVPVAEVATAARVLALTALDHCGPVG</sequence>
<evidence type="ECO:0000313" key="13">
    <source>
        <dbReference type="EMBL" id="TQL75181.1"/>
    </source>
</evidence>
<organism evidence="13 14">
    <name type="scientific">Stackebrandtia endophytica</name>
    <dbReference type="NCBI Taxonomy" id="1496996"/>
    <lineage>
        <taxon>Bacteria</taxon>
        <taxon>Bacillati</taxon>
        <taxon>Actinomycetota</taxon>
        <taxon>Actinomycetes</taxon>
        <taxon>Glycomycetales</taxon>
        <taxon>Glycomycetaceae</taxon>
        <taxon>Stackebrandtia</taxon>
    </lineage>
</organism>
<evidence type="ECO:0000313" key="14">
    <source>
        <dbReference type="Proteomes" id="UP000317043"/>
    </source>
</evidence>
<comment type="catalytic activity">
    <reaction evidence="11">
        <text>N-succinyl-(2S,6S)-2,6-diaminopimelate + H2O = (2S,6S)-2,6-diaminopimelate + succinate</text>
        <dbReference type="Rhea" id="RHEA:22608"/>
        <dbReference type="ChEBI" id="CHEBI:15377"/>
        <dbReference type="ChEBI" id="CHEBI:30031"/>
        <dbReference type="ChEBI" id="CHEBI:57609"/>
        <dbReference type="ChEBI" id="CHEBI:58087"/>
        <dbReference type="EC" id="3.5.1.18"/>
    </reaction>
</comment>
<dbReference type="SUPFAM" id="SSF55031">
    <property type="entry name" value="Bacterial exopeptidase dimerisation domain"/>
    <property type="match status" value="1"/>
</dbReference>
<dbReference type="NCBIfam" id="TIGR01910">
    <property type="entry name" value="DapE-ArgE"/>
    <property type="match status" value="1"/>
</dbReference>
<dbReference type="InterPro" id="IPR036264">
    <property type="entry name" value="Bact_exopeptidase_dim_dom"/>
</dbReference>
<evidence type="ECO:0000256" key="6">
    <source>
        <dbReference type="ARBA" id="ARBA00016853"/>
    </source>
</evidence>
<dbReference type="EC" id="3.5.1.18" evidence="5"/>
<keyword evidence="14" id="KW-1185">Reference proteome</keyword>
<evidence type="ECO:0000256" key="2">
    <source>
        <dbReference type="ARBA" id="ARBA00001947"/>
    </source>
</evidence>
<comment type="caution">
    <text evidence="13">The sequence shown here is derived from an EMBL/GenBank/DDBJ whole genome shotgun (WGS) entry which is preliminary data.</text>
</comment>
<dbReference type="InterPro" id="IPR001261">
    <property type="entry name" value="ArgE/DapE_CS"/>
</dbReference>
<dbReference type="UniPathway" id="UPA00034">
    <property type="reaction ID" value="UER00021"/>
</dbReference>
<dbReference type="Gene3D" id="3.30.70.360">
    <property type="match status" value="1"/>
</dbReference>
<keyword evidence="10" id="KW-0170">Cobalt</keyword>
<comment type="cofactor">
    <cofactor evidence="1">
        <name>Co(2+)</name>
        <dbReference type="ChEBI" id="CHEBI:48828"/>
    </cofactor>
</comment>
<dbReference type="SUPFAM" id="SSF53187">
    <property type="entry name" value="Zn-dependent exopeptidases"/>
    <property type="match status" value="1"/>
</dbReference>
<dbReference type="EMBL" id="VFOW01000001">
    <property type="protein sequence ID" value="TQL75181.1"/>
    <property type="molecule type" value="Genomic_DNA"/>
</dbReference>
<feature type="domain" description="Peptidase M20 dimerisation" evidence="12">
    <location>
        <begin position="221"/>
        <end position="331"/>
    </location>
</feature>
<evidence type="ECO:0000256" key="7">
    <source>
        <dbReference type="ARBA" id="ARBA00022723"/>
    </source>
</evidence>
<dbReference type="GO" id="GO:0046872">
    <property type="term" value="F:metal ion binding"/>
    <property type="evidence" value="ECO:0007669"/>
    <property type="project" value="UniProtKB-KW"/>
</dbReference>
<dbReference type="Pfam" id="PF01546">
    <property type="entry name" value="Peptidase_M20"/>
    <property type="match status" value="1"/>
</dbReference>
<keyword evidence="9" id="KW-0862">Zinc</keyword>
<evidence type="ECO:0000259" key="12">
    <source>
        <dbReference type="Pfam" id="PF07687"/>
    </source>
</evidence>
<dbReference type="GO" id="GO:0009089">
    <property type="term" value="P:lysine biosynthetic process via diaminopimelate"/>
    <property type="evidence" value="ECO:0007669"/>
    <property type="project" value="UniProtKB-UniPathway"/>
</dbReference>
<protein>
    <recommendedName>
        <fullName evidence="6">Probable succinyl-diaminopimelate desuccinylase</fullName>
        <ecNumber evidence="5">3.5.1.18</ecNumber>
    </recommendedName>
</protein>